<dbReference type="InterPro" id="IPR013106">
    <property type="entry name" value="Ig_V-set"/>
</dbReference>
<dbReference type="AlphaFoldDB" id="A0A8C3BZW0"/>
<accession>A0A8C3BZW0</accession>
<dbReference type="Proteomes" id="UP000694556">
    <property type="component" value="Chromosome 19"/>
</dbReference>
<name>A0A8C3BZW0_CAIMO</name>
<reference evidence="2" key="2">
    <citation type="submission" date="2025-08" db="UniProtKB">
        <authorList>
            <consortium name="Ensembl"/>
        </authorList>
    </citation>
    <scope>IDENTIFICATION</scope>
</reference>
<dbReference type="Pfam" id="PF07686">
    <property type="entry name" value="V-set"/>
    <property type="match status" value="1"/>
</dbReference>
<dbReference type="InterPro" id="IPR036179">
    <property type="entry name" value="Ig-like_dom_sf"/>
</dbReference>
<dbReference type="InterPro" id="IPR013783">
    <property type="entry name" value="Ig-like_fold"/>
</dbReference>
<dbReference type="InterPro" id="IPR039090">
    <property type="entry name" value="CD7"/>
</dbReference>
<dbReference type="PANTHER" id="PTHR15343">
    <property type="entry name" value="CD7"/>
    <property type="match status" value="1"/>
</dbReference>
<dbReference type="GO" id="GO:0016020">
    <property type="term" value="C:membrane"/>
    <property type="evidence" value="ECO:0007669"/>
    <property type="project" value="InterPro"/>
</dbReference>
<reference evidence="2" key="1">
    <citation type="submission" date="2018-09" db="EMBL/GenBank/DDBJ databases">
        <title>Common duck and Muscovy duck high density SNP chip.</title>
        <authorList>
            <person name="Vignal A."/>
            <person name="Thebault N."/>
            <person name="Warren W.C."/>
        </authorList>
    </citation>
    <scope>NUCLEOTIDE SEQUENCE [LARGE SCALE GENOMIC DNA]</scope>
</reference>
<dbReference type="SMART" id="SM00409">
    <property type="entry name" value="IG"/>
    <property type="match status" value="1"/>
</dbReference>
<feature type="domain" description="Immunoglobulin" evidence="1">
    <location>
        <begin position="25"/>
        <end position="129"/>
    </location>
</feature>
<keyword evidence="3" id="KW-1185">Reference proteome</keyword>
<dbReference type="GO" id="GO:0002250">
    <property type="term" value="P:adaptive immune response"/>
    <property type="evidence" value="ECO:0007669"/>
    <property type="project" value="InterPro"/>
</dbReference>
<sequence length="172" mass="19558">FPGIPTLLVRPFHLNRLSGIVEQSPVIVDIQQGQSISITCAFNSSYEDEEICLVKTHMQPEGVLCISSQKALEIFPAFANRLEYSKEEKKLVITLHNLQQSDNDVYVCVAMLDNSLFSVSQRGTMVLVKGIVLLFLWYRNCYLCRMLLPDPSFTTVSCHLPPREQRGCQLEY</sequence>
<dbReference type="InterPro" id="IPR003599">
    <property type="entry name" value="Ig_sub"/>
</dbReference>
<evidence type="ECO:0000313" key="2">
    <source>
        <dbReference type="Ensembl" id="ENSCMMP00000013917.1"/>
    </source>
</evidence>
<protein>
    <recommendedName>
        <fullName evidence="1">Immunoglobulin domain-containing protein</fullName>
    </recommendedName>
</protein>
<reference evidence="2" key="3">
    <citation type="submission" date="2025-09" db="UniProtKB">
        <authorList>
            <consortium name="Ensembl"/>
        </authorList>
    </citation>
    <scope>IDENTIFICATION</scope>
</reference>
<organism evidence="2 3">
    <name type="scientific">Cairina moschata</name>
    <name type="common">Muscovy duck</name>
    <dbReference type="NCBI Taxonomy" id="8855"/>
    <lineage>
        <taxon>Eukaryota</taxon>
        <taxon>Metazoa</taxon>
        <taxon>Chordata</taxon>
        <taxon>Craniata</taxon>
        <taxon>Vertebrata</taxon>
        <taxon>Euteleostomi</taxon>
        <taxon>Archelosauria</taxon>
        <taxon>Archosauria</taxon>
        <taxon>Dinosauria</taxon>
        <taxon>Saurischia</taxon>
        <taxon>Theropoda</taxon>
        <taxon>Coelurosauria</taxon>
        <taxon>Aves</taxon>
        <taxon>Neognathae</taxon>
        <taxon>Galloanserae</taxon>
        <taxon>Anseriformes</taxon>
        <taxon>Anatidae</taxon>
        <taxon>Anatinae</taxon>
        <taxon>Cairina</taxon>
    </lineage>
</organism>
<dbReference type="Ensembl" id="ENSCMMT00000015346.1">
    <property type="protein sequence ID" value="ENSCMMP00000013917.1"/>
    <property type="gene ID" value="ENSCMMG00000008885.1"/>
</dbReference>
<dbReference type="Gene3D" id="2.60.40.10">
    <property type="entry name" value="Immunoglobulins"/>
    <property type="match status" value="1"/>
</dbReference>
<dbReference type="GO" id="GO:0038023">
    <property type="term" value="F:signaling receptor activity"/>
    <property type="evidence" value="ECO:0007669"/>
    <property type="project" value="InterPro"/>
</dbReference>
<proteinExistence type="predicted"/>
<dbReference type="PANTHER" id="PTHR15343:SF0">
    <property type="entry name" value="T-CELL ANTIGEN CD7"/>
    <property type="match status" value="1"/>
</dbReference>
<evidence type="ECO:0000259" key="1">
    <source>
        <dbReference type="SMART" id="SM00409"/>
    </source>
</evidence>
<dbReference type="SUPFAM" id="SSF48726">
    <property type="entry name" value="Immunoglobulin"/>
    <property type="match status" value="1"/>
</dbReference>
<evidence type="ECO:0000313" key="3">
    <source>
        <dbReference type="Proteomes" id="UP000694556"/>
    </source>
</evidence>